<accession>A0A087B4F2</accession>
<evidence type="ECO:0000313" key="1">
    <source>
        <dbReference type="EMBL" id="KFI65902.1"/>
    </source>
</evidence>
<sequence length="80" mass="9111">MFRRSKDPLRHFVNSRVVIASAGHTWRGLLTGSDGTWILLESVEYVNEFGVTSPADGQLLLRADRVEYLQIIPHRFSEVV</sequence>
<comment type="caution">
    <text evidence="1">The sequence shown here is derived from an EMBL/GenBank/DDBJ whole genome shotgun (WGS) entry which is preliminary data.</text>
</comment>
<name>A0A087B4F2_9BIFI</name>
<dbReference type="EMBL" id="JGYV01000001">
    <property type="protein sequence ID" value="KFI65902.1"/>
    <property type="molecule type" value="Genomic_DNA"/>
</dbReference>
<evidence type="ECO:0000313" key="2">
    <source>
        <dbReference type="Proteomes" id="UP000029067"/>
    </source>
</evidence>
<organism evidence="1 2">
    <name type="scientific">Bifidobacterium cuniculi</name>
    <dbReference type="NCBI Taxonomy" id="1688"/>
    <lineage>
        <taxon>Bacteria</taxon>
        <taxon>Bacillati</taxon>
        <taxon>Actinomycetota</taxon>
        <taxon>Actinomycetes</taxon>
        <taxon>Bifidobacteriales</taxon>
        <taxon>Bifidobacteriaceae</taxon>
        <taxon>Bifidobacterium</taxon>
    </lineage>
</organism>
<dbReference type="AlphaFoldDB" id="A0A087B4F2"/>
<dbReference type="Proteomes" id="UP000029067">
    <property type="component" value="Unassembled WGS sequence"/>
</dbReference>
<gene>
    <name evidence="1" type="ORF">BCUN_0400</name>
</gene>
<keyword evidence="2" id="KW-1185">Reference proteome</keyword>
<dbReference type="RefSeq" id="WP_033516296.1">
    <property type="nucleotide sequence ID" value="NZ_JGYV01000001.1"/>
</dbReference>
<dbReference type="STRING" id="1688.BCUN_0400"/>
<protein>
    <submittedName>
        <fullName evidence="1">Uncharacterized protein</fullName>
    </submittedName>
</protein>
<proteinExistence type="predicted"/>
<reference evidence="1 2" key="1">
    <citation type="submission" date="2014-03" db="EMBL/GenBank/DDBJ databases">
        <title>Genomics of Bifidobacteria.</title>
        <authorList>
            <person name="Ventura M."/>
            <person name="Milani C."/>
            <person name="Lugli G.A."/>
        </authorList>
    </citation>
    <scope>NUCLEOTIDE SEQUENCE [LARGE SCALE GENOMIC DNA]</scope>
    <source>
        <strain evidence="1 2">LMG 10738</strain>
    </source>
</reference>